<keyword evidence="2" id="KW-1133">Transmembrane helix</keyword>
<dbReference type="Pfam" id="PF09822">
    <property type="entry name" value="ABC_transp_aux"/>
    <property type="match status" value="1"/>
</dbReference>
<evidence type="ECO:0000256" key="2">
    <source>
        <dbReference type="SAM" id="Phobius"/>
    </source>
</evidence>
<keyword evidence="1" id="KW-0175">Coiled coil</keyword>
<sequence>MERKAKAATQTGVYLAIVAAILVVANIISYSAYKRFDLTKNERFTLSKGSAHLVREGLKQDLQIDVYVTRGLPKHEAFIQDLTDLMNEYEKASNGKLHYAVIEAKTDEQRAAAKEAGLQEAAFGEGSETGQDQTTISRGFMGISFKYGSEKEAIPLLSPDQSQGLEFWITNKIRELRDRADNINQTFGIITGKDEIKLSDPNLIAAQPGRPGGPNMKGILEQALPFYKFEDVDLKGGDNEINKDLVGIIITQPGKEFTEKELRRIDQFLMLGNKALTIFAGAVNLKASDPSMKATLNTWGLEKLLDGYGIEMKKEAILDWSRSLSIPVQSQSGQLMWFRAPGILQLQEDSRFEENEQILDSSFAGFFRLGELAFPFPSPLVPHPEKQPEATMKVVARSTPNATVDGSENIDMKFSTEWKPKGEFAQRAIAVTLEGKIKSAFGGQEALGISAPAESADKSRILVISASQFLANPFARAGNPPPMPPQMMMMGGMGGDEDLQMLSQPYAQKYLTNTILALKNTLDWMAGDSTLLAASAKLLGETNLTYSDIEKPKQEATDDEATLARKADEYRAERKRVQQRVQWTLTFLPAALFAAFGLVRWRRRESARENISLD</sequence>
<dbReference type="AlphaFoldDB" id="A0A4P2PY44"/>
<dbReference type="Proteomes" id="UP000295781">
    <property type="component" value="Chromosome"/>
</dbReference>
<evidence type="ECO:0000259" key="4">
    <source>
        <dbReference type="Pfam" id="PF23357"/>
    </source>
</evidence>
<dbReference type="Pfam" id="PF23357">
    <property type="entry name" value="DUF7088"/>
    <property type="match status" value="1"/>
</dbReference>
<evidence type="ECO:0000313" key="6">
    <source>
        <dbReference type="Proteomes" id="UP000295781"/>
    </source>
</evidence>
<gene>
    <name evidence="5" type="ORF">SOCEGT47_022510</name>
</gene>
<feature type="transmembrane region" description="Helical" evidence="2">
    <location>
        <begin position="12"/>
        <end position="33"/>
    </location>
</feature>
<evidence type="ECO:0000313" key="5">
    <source>
        <dbReference type="EMBL" id="AUX21764.1"/>
    </source>
</evidence>
<dbReference type="RefSeq" id="WP_129347039.1">
    <property type="nucleotide sequence ID" value="NZ_CP012670.1"/>
</dbReference>
<keyword evidence="2" id="KW-0472">Membrane</keyword>
<proteinExistence type="predicted"/>
<organism evidence="5 6">
    <name type="scientific">Sorangium cellulosum</name>
    <name type="common">Polyangium cellulosum</name>
    <dbReference type="NCBI Taxonomy" id="56"/>
    <lineage>
        <taxon>Bacteria</taxon>
        <taxon>Pseudomonadati</taxon>
        <taxon>Myxococcota</taxon>
        <taxon>Polyangia</taxon>
        <taxon>Polyangiales</taxon>
        <taxon>Polyangiaceae</taxon>
        <taxon>Sorangium</taxon>
    </lineage>
</organism>
<feature type="transmembrane region" description="Helical" evidence="2">
    <location>
        <begin position="581"/>
        <end position="599"/>
    </location>
</feature>
<evidence type="ECO:0000256" key="1">
    <source>
        <dbReference type="SAM" id="Coils"/>
    </source>
</evidence>
<keyword evidence="2" id="KW-0812">Transmembrane</keyword>
<reference evidence="5 6" key="1">
    <citation type="submission" date="2015-09" db="EMBL/GenBank/DDBJ databases">
        <title>Sorangium comparison.</title>
        <authorList>
            <person name="Zaburannyi N."/>
            <person name="Bunk B."/>
            <person name="Overmann J."/>
            <person name="Mueller R."/>
        </authorList>
    </citation>
    <scope>NUCLEOTIDE SEQUENCE [LARGE SCALE GENOMIC DNA]</scope>
    <source>
        <strain evidence="5 6">So ceGT47</strain>
    </source>
</reference>
<dbReference type="InterPro" id="IPR019196">
    <property type="entry name" value="ABC_transp_unknown"/>
</dbReference>
<dbReference type="InterPro" id="IPR055396">
    <property type="entry name" value="DUF7088"/>
</dbReference>
<feature type="domain" description="DUF7088" evidence="4">
    <location>
        <begin position="40"/>
        <end position="138"/>
    </location>
</feature>
<dbReference type="OrthoDB" id="9794512at2"/>
<name>A0A4P2PY44_SORCE</name>
<feature type="domain" description="ABC-type uncharacterised transport system" evidence="3">
    <location>
        <begin position="188"/>
        <end position="474"/>
    </location>
</feature>
<protein>
    <submittedName>
        <fullName evidence="5">Uncharacterized protein</fullName>
    </submittedName>
</protein>
<feature type="coiled-coil region" evidence="1">
    <location>
        <begin position="553"/>
        <end position="580"/>
    </location>
</feature>
<accession>A0A4P2PY44</accession>
<evidence type="ECO:0000259" key="3">
    <source>
        <dbReference type="Pfam" id="PF09822"/>
    </source>
</evidence>
<dbReference type="EMBL" id="CP012670">
    <property type="protein sequence ID" value="AUX21764.1"/>
    <property type="molecule type" value="Genomic_DNA"/>
</dbReference>